<feature type="domain" description="N-acetyltransferase" evidence="3">
    <location>
        <begin position="3"/>
        <end position="140"/>
    </location>
</feature>
<dbReference type="RefSeq" id="WP_377366329.1">
    <property type="nucleotide sequence ID" value="NZ_JBHTMN010000007.1"/>
</dbReference>
<evidence type="ECO:0000259" key="3">
    <source>
        <dbReference type="PROSITE" id="PS51186"/>
    </source>
</evidence>
<evidence type="ECO:0000256" key="2">
    <source>
        <dbReference type="ARBA" id="ARBA00023315"/>
    </source>
</evidence>
<sequence length="140" mass="15584">MTLLIRAAEPSDTIGIHRVSQYLGYGDQSLADTQQALEELLDSPNDMVFVALKDGELVGWIHAFWAQRLASASFYEIGGLVVAPNVRRQGIANALVQEVLTQVDGTVRVRCNELRTDAHQFYQALGFITNKSQRIFEKSC</sequence>
<protein>
    <submittedName>
        <fullName evidence="4">GNAT family N-acetyltransferase</fullName>
        <ecNumber evidence="4">2.3.-.-</ecNumber>
    </submittedName>
</protein>
<evidence type="ECO:0000256" key="1">
    <source>
        <dbReference type="ARBA" id="ARBA00022679"/>
    </source>
</evidence>
<dbReference type="Gene3D" id="3.40.630.30">
    <property type="match status" value="1"/>
</dbReference>
<reference evidence="5" key="1">
    <citation type="journal article" date="2019" name="Int. J. Syst. Evol. Microbiol.">
        <title>The Global Catalogue of Microorganisms (GCM) 10K type strain sequencing project: providing services to taxonomists for standard genome sequencing and annotation.</title>
        <authorList>
            <consortium name="The Broad Institute Genomics Platform"/>
            <consortium name="The Broad Institute Genome Sequencing Center for Infectious Disease"/>
            <person name="Wu L."/>
            <person name="Ma J."/>
        </authorList>
    </citation>
    <scope>NUCLEOTIDE SEQUENCE [LARGE SCALE GENOMIC DNA]</scope>
    <source>
        <strain evidence="5">JCM 30774</strain>
    </source>
</reference>
<evidence type="ECO:0000313" key="5">
    <source>
        <dbReference type="Proteomes" id="UP001597059"/>
    </source>
</evidence>
<keyword evidence="5" id="KW-1185">Reference proteome</keyword>
<organism evidence="4 5">
    <name type="scientific">Rhodanobacter aciditrophus</name>
    <dbReference type="NCBI Taxonomy" id="1623218"/>
    <lineage>
        <taxon>Bacteria</taxon>
        <taxon>Pseudomonadati</taxon>
        <taxon>Pseudomonadota</taxon>
        <taxon>Gammaproteobacteria</taxon>
        <taxon>Lysobacterales</taxon>
        <taxon>Rhodanobacteraceae</taxon>
        <taxon>Rhodanobacter</taxon>
    </lineage>
</organism>
<dbReference type="InterPro" id="IPR050832">
    <property type="entry name" value="Bact_Acetyltransf"/>
</dbReference>
<dbReference type="SUPFAM" id="SSF55729">
    <property type="entry name" value="Acyl-CoA N-acyltransferases (Nat)"/>
    <property type="match status" value="1"/>
</dbReference>
<dbReference type="CDD" id="cd04301">
    <property type="entry name" value="NAT_SF"/>
    <property type="match status" value="1"/>
</dbReference>
<dbReference type="EC" id="2.3.-.-" evidence="4"/>
<accession>A0ABW4AYT7</accession>
<proteinExistence type="predicted"/>
<dbReference type="PANTHER" id="PTHR43877">
    <property type="entry name" value="AMINOALKYLPHOSPHONATE N-ACETYLTRANSFERASE-RELATED-RELATED"/>
    <property type="match status" value="1"/>
</dbReference>
<dbReference type="PROSITE" id="PS51186">
    <property type="entry name" value="GNAT"/>
    <property type="match status" value="1"/>
</dbReference>
<dbReference type="GO" id="GO:0016746">
    <property type="term" value="F:acyltransferase activity"/>
    <property type="evidence" value="ECO:0007669"/>
    <property type="project" value="UniProtKB-KW"/>
</dbReference>
<comment type="caution">
    <text evidence="4">The sequence shown here is derived from an EMBL/GenBank/DDBJ whole genome shotgun (WGS) entry which is preliminary data.</text>
</comment>
<keyword evidence="1 4" id="KW-0808">Transferase</keyword>
<dbReference type="PANTHER" id="PTHR43877:SF2">
    <property type="entry name" value="AMINOALKYLPHOSPHONATE N-ACETYLTRANSFERASE-RELATED"/>
    <property type="match status" value="1"/>
</dbReference>
<dbReference type="Proteomes" id="UP001597059">
    <property type="component" value="Unassembled WGS sequence"/>
</dbReference>
<evidence type="ECO:0000313" key="4">
    <source>
        <dbReference type="EMBL" id="MFD1383154.1"/>
    </source>
</evidence>
<dbReference type="InterPro" id="IPR016181">
    <property type="entry name" value="Acyl_CoA_acyltransferase"/>
</dbReference>
<dbReference type="EMBL" id="JBHTMN010000007">
    <property type="protein sequence ID" value="MFD1383154.1"/>
    <property type="molecule type" value="Genomic_DNA"/>
</dbReference>
<keyword evidence="2 4" id="KW-0012">Acyltransferase</keyword>
<dbReference type="InterPro" id="IPR000182">
    <property type="entry name" value="GNAT_dom"/>
</dbReference>
<dbReference type="Pfam" id="PF00583">
    <property type="entry name" value="Acetyltransf_1"/>
    <property type="match status" value="1"/>
</dbReference>
<name>A0ABW4AYT7_9GAMM</name>
<gene>
    <name evidence="4" type="ORF">ACFQ45_07235</name>
</gene>